<keyword evidence="3" id="KW-1185">Reference proteome</keyword>
<name>A0ABN3QQU0_9ACTN</name>
<dbReference type="EMBL" id="BAAATD010000017">
    <property type="protein sequence ID" value="GAA2632456.1"/>
    <property type="molecule type" value="Genomic_DNA"/>
</dbReference>
<protein>
    <submittedName>
        <fullName evidence="2">Endonuclease/exonuclease/phosphatase family protein</fullName>
    </submittedName>
</protein>
<evidence type="ECO:0000313" key="2">
    <source>
        <dbReference type="EMBL" id="GAA2632456.1"/>
    </source>
</evidence>
<feature type="domain" description="Endonuclease/exonuclease/phosphatase" evidence="1">
    <location>
        <begin position="15"/>
        <end position="247"/>
    </location>
</feature>
<dbReference type="Proteomes" id="UP001501509">
    <property type="component" value="Unassembled WGS sequence"/>
</dbReference>
<comment type="caution">
    <text evidence="2">The sequence shown here is derived from an EMBL/GenBank/DDBJ whole genome shotgun (WGS) entry which is preliminary data.</text>
</comment>
<dbReference type="PANTHER" id="PTHR16320:SF23">
    <property type="entry name" value="SPHINGOMYELINASE C 1"/>
    <property type="match status" value="1"/>
</dbReference>
<reference evidence="2 3" key="1">
    <citation type="journal article" date="2019" name="Int. J. Syst. Evol. Microbiol.">
        <title>The Global Catalogue of Microorganisms (GCM) 10K type strain sequencing project: providing services to taxonomists for standard genome sequencing and annotation.</title>
        <authorList>
            <consortium name="The Broad Institute Genomics Platform"/>
            <consortium name="The Broad Institute Genome Sequencing Center for Infectious Disease"/>
            <person name="Wu L."/>
            <person name="Ma J."/>
        </authorList>
    </citation>
    <scope>NUCLEOTIDE SEQUENCE [LARGE SCALE GENOMIC DNA]</scope>
    <source>
        <strain evidence="2 3">JCM 6833</strain>
    </source>
</reference>
<dbReference type="SUPFAM" id="SSF56219">
    <property type="entry name" value="DNase I-like"/>
    <property type="match status" value="1"/>
</dbReference>
<dbReference type="InterPro" id="IPR036691">
    <property type="entry name" value="Endo/exonu/phosph_ase_sf"/>
</dbReference>
<gene>
    <name evidence="2" type="ORF">GCM10010411_83440</name>
</gene>
<dbReference type="Pfam" id="PF03372">
    <property type="entry name" value="Exo_endo_phos"/>
    <property type="match status" value="1"/>
</dbReference>
<keyword evidence="2" id="KW-0540">Nuclease</keyword>
<dbReference type="InterPro" id="IPR005135">
    <property type="entry name" value="Endo/exonuclease/phosphatase"/>
</dbReference>
<keyword evidence="2" id="KW-0255">Endonuclease</keyword>
<dbReference type="Gene3D" id="3.60.10.10">
    <property type="entry name" value="Endonuclease/exonuclease/phosphatase"/>
    <property type="match status" value="1"/>
</dbReference>
<evidence type="ECO:0000313" key="3">
    <source>
        <dbReference type="Proteomes" id="UP001501509"/>
    </source>
</evidence>
<keyword evidence="2" id="KW-0378">Hydrolase</keyword>
<accession>A0ABN3QQU0</accession>
<dbReference type="PANTHER" id="PTHR16320">
    <property type="entry name" value="SPHINGOMYELINASE FAMILY MEMBER"/>
    <property type="match status" value="1"/>
</dbReference>
<dbReference type="InterPro" id="IPR038772">
    <property type="entry name" value="Sph/SMPD2-like"/>
</dbReference>
<sequence>MIGTLRMISGRMRLLTFNTLFRGSARSRLRGLAERLERDGYDLVCLQEFLYRHNLPLVRRIFPHHAASGAFTLRGGLVMLSRWPIERFRFTPYAMAGPPRPELLMRKGVQAARVRAPGGDLAVVNTHLSFNRDGDWSPAGRYRHVVAGQLRRLGGIIAAIPDDVPVIAVGDFNVPRESPLLKAFASRAGVRDLLENDTRPTARPEPGGTPYPPIDHVFVRGVTGTADLVFQDQVRLPDGRWEYLSDHYGIAAELQPRYANEGGPALPTALK</sequence>
<dbReference type="GO" id="GO:0004519">
    <property type="term" value="F:endonuclease activity"/>
    <property type="evidence" value="ECO:0007669"/>
    <property type="project" value="UniProtKB-KW"/>
</dbReference>
<evidence type="ECO:0000259" key="1">
    <source>
        <dbReference type="Pfam" id="PF03372"/>
    </source>
</evidence>
<proteinExistence type="predicted"/>
<organism evidence="2 3">
    <name type="scientific">Actinomadura fulvescens</name>
    <dbReference type="NCBI Taxonomy" id="46160"/>
    <lineage>
        <taxon>Bacteria</taxon>
        <taxon>Bacillati</taxon>
        <taxon>Actinomycetota</taxon>
        <taxon>Actinomycetes</taxon>
        <taxon>Streptosporangiales</taxon>
        <taxon>Thermomonosporaceae</taxon>
        <taxon>Actinomadura</taxon>
    </lineage>
</organism>